<dbReference type="GO" id="GO:0015995">
    <property type="term" value="P:chlorophyll biosynthetic process"/>
    <property type="evidence" value="ECO:0007669"/>
    <property type="project" value="InterPro"/>
</dbReference>
<feature type="domain" description="Light-independent protochlorophyllide reductase subunit B-like C-terminal" evidence="1">
    <location>
        <begin position="12"/>
        <end position="56"/>
    </location>
</feature>
<dbReference type="OrthoDB" id="573935at2"/>
<dbReference type="EMBL" id="CP024785">
    <property type="protein sequence ID" value="AUB39329.1"/>
    <property type="molecule type" value="Genomic_DNA"/>
</dbReference>
<reference evidence="2 3" key="1">
    <citation type="submission" date="2017-11" db="EMBL/GenBank/DDBJ databases">
        <title>Complete genome of a free-living desiccation-tolerant cyanobacterium and its photosynthetic adaptation to extreme terrestrial habitat.</title>
        <authorList>
            <person name="Shang J."/>
        </authorList>
    </citation>
    <scope>NUCLEOTIDE SEQUENCE [LARGE SCALE GENOMIC DNA]</scope>
    <source>
        <strain evidence="2 3">CCNUN1</strain>
    </source>
</reference>
<dbReference type="GO" id="GO:0015979">
    <property type="term" value="P:photosynthesis"/>
    <property type="evidence" value="ECO:0007669"/>
    <property type="project" value="InterPro"/>
</dbReference>
<evidence type="ECO:0000259" key="1">
    <source>
        <dbReference type="Pfam" id="PF08369"/>
    </source>
</evidence>
<evidence type="ECO:0000313" key="2">
    <source>
        <dbReference type="EMBL" id="AUB39329.1"/>
    </source>
</evidence>
<dbReference type="InterPro" id="IPR013580">
    <property type="entry name" value="LI-POR_suB-like_C"/>
</dbReference>
<accession>A0A2K8SV38</accession>
<sequence length="61" mass="7004">MSHSNFIDALRWTSEAKEKLQNIPFFVRSQAKARIEQLAREAGQEIVTADLVEQARLEFGQ</sequence>
<dbReference type="GO" id="GO:0016491">
    <property type="term" value="F:oxidoreductase activity"/>
    <property type="evidence" value="ECO:0007669"/>
    <property type="project" value="InterPro"/>
</dbReference>
<dbReference type="Pfam" id="PF08369">
    <property type="entry name" value="PCP_red"/>
    <property type="match status" value="1"/>
</dbReference>
<name>A0A2K8SV38_9NOSO</name>
<keyword evidence="3" id="KW-1185">Reference proteome</keyword>
<dbReference type="AlphaFoldDB" id="A0A2K8SV38"/>
<organism evidence="2 3">
    <name type="scientific">Nostoc flagelliforme CCNUN1</name>
    <dbReference type="NCBI Taxonomy" id="2038116"/>
    <lineage>
        <taxon>Bacteria</taxon>
        <taxon>Bacillati</taxon>
        <taxon>Cyanobacteriota</taxon>
        <taxon>Cyanophyceae</taxon>
        <taxon>Nostocales</taxon>
        <taxon>Nostocaceae</taxon>
        <taxon>Nostoc</taxon>
    </lineage>
</organism>
<dbReference type="Gene3D" id="1.10.8.550">
    <property type="entry name" value="Proto-chlorophyllide reductase 57 kD subunit B"/>
    <property type="match status" value="1"/>
</dbReference>
<dbReference type="InterPro" id="IPR042298">
    <property type="entry name" value="P-CP_red_C"/>
</dbReference>
<gene>
    <name evidence="2" type="ORF">COO91_05321</name>
</gene>
<dbReference type="Proteomes" id="UP000232003">
    <property type="component" value="Chromosome"/>
</dbReference>
<dbReference type="KEGG" id="nfl:COO91_05321"/>
<dbReference type="RefSeq" id="WP_100900371.1">
    <property type="nucleotide sequence ID" value="NZ_CAWNNC010000001.1"/>
</dbReference>
<protein>
    <submittedName>
        <fullName evidence="2">Nitrogenase molybdenum-iron protein, alpha and beta chains</fullName>
    </submittedName>
</protein>
<evidence type="ECO:0000313" key="3">
    <source>
        <dbReference type="Proteomes" id="UP000232003"/>
    </source>
</evidence>
<proteinExistence type="predicted"/>